<dbReference type="GO" id="GO:0005634">
    <property type="term" value="C:nucleus"/>
    <property type="evidence" value="ECO:0007669"/>
    <property type="project" value="UniProtKB-SubCell"/>
</dbReference>
<dbReference type="InterPro" id="IPR039355">
    <property type="entry name" value="Transcription_factor_GATA"/>
</dbReference>
<keyword evidence="2" id="KW-0479">Metal-binding</keyword>
<dbReference type="CDD" id="cd00202">
    <property type="entry name" value="ZnF_GATA"/>
    <property type="match status" value="1"/>
</dbReference>
<feature type="compositionally biased region" description="Pro residues" evidence="7">
    <location>
        <begin position="114"/>
        <end position="123"/>
    </location>
</feature>
<dbReference type="Pfam" id="PF00320">
    <property type="entry name" value="GATA"/>
    <property type="match status" value="1"/>
</dbReference>
<dbReference type="PROSITE" id="PS50114">
    <property type="entry name" value="GATA_ZN_FINGER_2"/>
    <property type="match status" value="1"/>
</dbReference>
<evidence type="ECO:0000256" key="3">
    <source>
        <dbReference type="ARBA" id="ARBA00022771"/>
    </source>
</evidence>
<reference evidence="9" key="1">
    <citation type="submission" date="2021-01" db="EMBL/GenBank/DDBJ databases">
        <authorList>
            <person name="Corre E."/>
            <person name="Pelletier E."/>
            <person name="Niang G."/>
            <person name="Scheremetjew M."/>
            <person name="Finn R."/>
            <person name="Kale V."/>
            <person name="Holt S."/>
            <person name="Cochrane G."/>
            <person name="Meng A."/>
            <person name="Brown T."/>
            <person name="Cohen L."/>
        </authorList>
    </citation>
    <scope>NUCLEOTIDE SEQUENCE</scope>
    <source>
        <strain evidence="9">CCMP219</strain>
    </source>
</reference>
<protein>
    <recommendedName>
        <fullName evidence="8">GATA-type domain-containing protein</fullName>
    </recommendedName>
</protein>
<evidence type="ECO:0000259" key="8">
    <source>
        <dbReference type="PROSITE" id="PS50114"/>
    </source>
</evidence>
<dbReference type="AlphaFoldDB" id="A0A7R9V581"/>
<feature type="domain" description="GATA-type" evidence="8">
    <location>
        <begin position="1"/>
        <end position="54"/>
    </location>
</feature>
<feature type="compositionally biased region" description="Low complexity" evidence="7">
    <location>
        <begin position="124"/>
        <end position="138"/>
    </location>
</feature>
<dbReference type="GO" id="GO:0000981">
    <property type="term" value="F:DNA-binding transcription factor activity, RNA polymerase II-specific"/>
    <property type="evidence" value="ECO:0007669"/>
    <property type="project" value="TreeGrafter"/>
</dbReference>
<keyword evidence="4" id="KW-0862">Zinc</keyword>
<dbReference type="SMART" id="SM00401">
    <property type="entry name" value="ZnF_GATA"/>
    <property type="match status" value="1"/>
</dbReference>
<dbReference type="GO" id="GO:0008270">
    <property type="term" value="F:zinc ion binding"/>
    <property type="evidence" value="ECO:0007669"/>
    <property type="project" value="UniProtKB-KW"/>
</dbReference>
<sequence>MLCSNCGTTKTPLWRKDRETGATMCNACGIYKQTHGYDRVVAERGDTPQRAQRRTPGPPSHHGGAAARSPAVPRPPLPPLGVRDGYPVSGSPPGTAVKAEPAASGSGTQSRAPAPMPSRPPLAAPAVAESAPSSPALPPLSVSSLQAVSGLPSLASAQLHPQQPVRHHYHAAAAPQPHMRHGEPHMHRAAVAAAAALPPPPRTTALQHLPYAGSGFSHVPSRLSMPAGAPATPVGVQGLPLPMSGLPPVAGLTELDAAGLQLTRAVSPHLRPAVG</sequence>
<organism evidence="9">
    <name type="scientific">Chlamydomonas euryale</name>
    <dbReference type="NCBI Taxonomy" id="1486919"/>
    <lineage>
        <taxon>Eukaryota</taxon>
        <taxon>Viridiplantae</taxon>
        <taxon>Chlorophyta</taxon>
        <taxon>core chlorophytes</taxon>
        <taxon>Chlorophyceae</taxon>
        <taxon>CS clade</taxon>
        <taxon>Chlamydomonadales</taxon>
        <taxon>Chlamydomonadaceae</taxon>
        <taxon>Chlamydomonas</taxon>
    </lineage>
</organism>
<keyword evidence="3 6" id="KW-0863">Zinc-finger</keyword>
<dbReference type="PANTHER" id="PTHR10071:SF281">
    <property type="entry name" value="BOX A-BINDING FACTOR-RELATED"/>
    <property type="match status" value="1"/>
</dbReference>
<evidence type="ECO:0000256" key="5">
    <source>
        <dbReference type="ARBA" id="ARBA00023242"/>
    </source>
</evidence>
<keyword evidence="5" id="KW-0539">Nucleus</keyword>
<evidence type="ECO:0000256" key="7">
    <source>
        <dbReference type="SAM" id="MobiDB-lite"/>
    </source>
</evidence>
<feature type="region of interest" description="Disordered" evidence="7">
    <location>
        <begin position="45"/>
        <end position="138"/>
    </location>
</feature>
<dbReference type="GO" id="GO:0045944">
    <property type="term" value="P:positive regulation of transcription by RNA polymerase II"/>
    <property type="evidence" value="ECO:0007669"/>
    <property type="project" value="TreeGrafter"/>
</dbReference>
<dbReference type="PROSITE" id="PS00344">
    <property type="entry name" value="GATA_ZN_FINGER_1"/>
    <property type="match status" value="1"/>
</dbReference>
<dbReference type="InterPro" id="IPR000679">
    <property type="entry name" value="Znf_GATA"/>
</dbReference>
<dbReference type="PANTHER" id="PTHR10071">
    <property type="entry name" value="TRANSCRIPTION FACTOR GATA FAMILY MEMBER"/>
    <property type="match status" value="1"/>
</dbReference>
<evidence type="ECO:0000256" key="1">
    <source>
        <dbReference type="ARBA" id="ARBA00004123"/>
    </source>
</evidence>
<dbReference type="InterPro" id="IPR013088">
    <property type="entry name" value="Znf_NHR/GATA"/>
</dbReference>
<name>A0A7R9V581_9CHLO</name>
<proteinExistence type="predicted"/>
<evidence type="ECO:0000313" key="9">
    <source>
        <dbReference type="EMBL" id="CAD8284389.1"/>
    </source>
</evidence>
<evidence type="ECO:0000256" key="4">
    <source>
        <dbReference type="ARBA" id="ARBA00022833"/>
    </source>
</evidence>
<dbReference type="EMBL" id="HBEC01009618">
    <property type="protein sequence ID" value="CAD8284389.1"/>
    <property type="molecule type" value="Transcribed_RNA"/>
</dbReference>
<dbReference type="SUPFAM" id="SSF57716">
    <property type="entry name" value="Glucocorticoid receptor-like (DNA-binding domain)"/>
    <property type="match status" value="1"/>
</dbReference>
<comment type="subcellular location">
    <subcellularLocation>
        <location evidence="1">Nucleus</location>
    </subcellularLocation>
</comment>
<dbReference type="Gene3D" id="3.30.50.10">
    <property type="entry name" value="Erythroid Transcription Factor GATA-1, subunit A"/>
    <property type="match status" value="1"/>
</dbReference>
<evidence type="ECO:0000256" key="2">
    <source>
        <dbReference type="ARBA" id="ARBA00022723"/>
    </source>
</evidence>
<dbReference type="GO" id="GO:0000978">
    <property type="term" value="F:RNA polymerase II cis-regulatory region sequence-specific DNA binding"/>
    <property type="evidence" value="ECO:0007669"/>
    <property type="project" value="TreeGrafter"/>
</dbReference>
<evidence type="ECO:0000256" key="6">
    <source>
        <dbReference type="PROSITE-ProRule" id="PRU00094"/>
    </source>
</evidence>
<accession>A0A7R9V581</accession>
<dbReference type="GO" id="GO:0000122">
    <property type="term" value="P:negative regulation of transcription by RNA polymerase II"/>
    <property type="evidence" value="ECO:0007669"/>
    <property type="project" value="TreeGrafter"/>
</dbReference>
<gene>
    <name evidence="9" type="ORF">CEUR00632_LOCUS4424</name>
</gene>